<reference evidence="4" key="1">
    <citation type="submission" date="2022-07" db="EMBL/GenBank/DDBJ databases">
        <title>Evaluation of T. orientalis genome assembly methods using nanopore sequencing and analysis of variation between genomes.</title>
        <authorList>
            <person name="Yam J."/>
            <person name="Micallef M.L."/>
            <person name="Liu M."/>
            <person name="Djordjevic S.P."/>
            <person name="Bogema D.R."/>
            <person name="Jenkins C."/>
        </authorList>
    </citation>
    <scope>NUCLEOTIDE SEQUENCE</scope>
    <source>
        <strain evidence="4">Fish Creek</strain>
    </source>
</reference>
<feature type="coiled-coil region" evidence="1">
    <location>
        <begin position="5"/>
        <end position="33"/>
    </location>
</feature>
<gene>
    <name evidence="4" type="ORF">MACJ_000308</name>
</gene>
<evidence type="ECO:0000313" key="5">
    <source>
        <dbReference type="Proteomes" id="UP000244803"/>
    </source>
</evidence>
<dbReference type="Proteomes" id="UP000244803">
    <property type="component" value="Chromosome 1"/>
</dbReference>
<accession>A0A976M3U3</accession>
<dbReference type="Pfam" id="PF09429">
    <property type="entry name" value="Wbp11"/>
    <property type="match status" value="1"/>
</dbReference>
<dbReference type="EMBL" id="CP056065">
    <property type="protein sequence ID" value="UKJ87868.2"/>
    <property type="molecule type" value="Genomic_DNA"/>
</dbReference>
<keyword evidence="1" id="KW-0175">Coiled coil</keyword>
<evidence type="ECO:0000256" key="1">
    <source>
        <dbReference type="SAM" id="Coils"/>
    </source>
</evidence>
<feature type="compositionally biased region" description="Basic and acidic residues" evidence="2">
    <location>
        <begin position="156"/>
        <end position="166"/>
    </location>
</feature>
<protein>
    <recommendedName>
        <fullName evidence="3">Wbp11/ELF5/Saf1 N-terminal domain-containing protein</fullName>
    </recommendedName>
</protein>
<feature type="compositionally biased region" description="Acidic residues" evidence="2">
    <location>
        <begin position="85"/>
        <end position="107"/>
    </location>
</feature>
<evidence type="ECO:0000313" key="4">
    <source>
        <dbReference type="EMBL" id="UKJ87868.2"/>
    </source>
</evidence>
<dbReference type="InterPro" id="IPR019007">
    <property type="entry name" value="Wbp11/ELF5/Saf1_N"/>
</dbReference>
<feature type="region of interest" description="Disordered" evidence="2">
    <location>
        <begin position="238"/>
        <end position="259"/>
    </location>
</feature>
<feature type="region of interest" description="Disordered" evidence="2">
    <location>
        <begin position="72"/>
        <end position="188"/>
    </location>
</feature>
<feature type="compositionally biased region" description="Pro residues" evidence="2">
    <location>
        <begin position="178"/>
        <end position="188"/>
    </location>
</feature>
<feature type="domain" description="Wbp11/ELF5/Saf1 N-terminal" evidence="3">
    <location>
        <begin position="4"/>
        <end position="76"/>
    </location>
</feature>
<evidence type="ECO:0000256" key="2">
    <source>
        <dbReference type="SAM" id="MobiDB-lite"/>
    </source>
</evidence>
<feature type="compositionally biased region" description="Basic and acidic residues" evidence="2">
    <location>
        <begin position="246"/>
        <end position="255"/>
    </location>
</feature>
<evidence type="ECO:0000259" key="3">
    <source>
        <dbReference type="Pfam" id="PF09429"/>
    </source>
</evidence>
<sequence>MPTPIEVYNKRIKKKEKEKRKKARLEIKTSKKLLEDPDKLKKELDELTHKAIIGRIDAESLERKEKIEKLWDQYNKTKQVKDKEDQETESDESEEKSSSDESDYSSDSDDKPRCVIEIEGEVKKKPVPKELEKNKKGFHDPEPPDDFALELMNHIPKLDKKEEKKTTKPINNSNYTPRPHPNVIPAPGPYTLNQMPVAPMPPVPPMAPFAQIPVMPNIMNFRPQPPPMMMNIHPSVMQQSNVQKPVQEEKKEPEQVKVPLSKYFVPSQVR</sequence>
<name>A0A976M3U3_THEOR</name>
<organism evidence="4 5">
    <name type="scientific">Theileria orientalis</name>
    <dbReference type="NCBI Taxonomy" id="68886"/>
    <lineage>
        <taxon>Eukaryota</taxon>
        <taxon>Sar</taxon>
        <taxon>Alveolata</taxon>
        <taxon>Apicomplexa</taxon>
        <taxon>Aconoidasida</taxon>
        <taxon>Piroplasmida</taxon>
        <taxon>Theileriidae</taxon>
        <taxon>Theileria</taxon>
    </lineage>
</organism>
<dbReference type="OrthoDB" id="361619at2759"/>
<dbReference type="AlphaFoldDB" id="A0A976M3U3"/>
<dbReference type="GO" id="GO:0006396">
    <property type="term" value="P:RNA processing"/>
    <property type="evidence" value="ECO:0007669"/>
    <property type="project" value="InterPro"/>
</dbReference>
<proteinExistence type="predicted"/>
<feature type="compositionally biased region" description="Basic and acidic residues" evidence="2">
    <location>
        <begin position="108"/>
        <end position="142"/>
    </location>
</feature>